<gene>
    <name evidence="5" type="ORF">AAHA92_19809</name>
</gene>
<evidence type="ECO:0000256" key="3">
    <source>
        <dbReference type="SAM" id="MobiDB-lite"/>
    </source>
</evidence>
<dbReference type="InterPro" id="IPR004088">
    <property type="entry name" value="KH_dom_type_1"/>
</dbReference>
<reference evidence="5 6" key="1">
    <citation type="submission" date="2024-06" db="EMBL/GenBank/DDBJ databases">
        <title>A chromosome level genome sequence of Diviner's sage (Salvia divinorum).</title>
        <authorList>
            <person name="Ford S.A."/>
            <person name="Ro D.-K."/>
            <person name="Ness R.W."/>
            <person name="Phillips M.A."/>
        </authorList>
    </citation>
    <scope>NUCLEOTIDE SEQUENCE [LARGE SCALE GENOMIC DNA]</scope>
    <source>
        <strain evidence="5">SAF-2024a</strain>
        <tissue evidence="5">Leaf</tissue>
    </source>
</reference>
<keyword evidence="6" id="KW-1185">Reference proteome</keyword>
<dbReference type="GO" id="GO:0003723">
    <property type="term" value="F:RNA binding"/>
    <property type="evidence" value="ECO:0007669"/>
    <property type="project" value="UniProtKB-UniRule"/>
</dbReference>
<dbReference type="PANTHER" id="PTHR10288">
    <property type="entry name" value="KH DOMAIN CONTAINING RNA BINDING PROTEIN"/>
    <property type="match status" value="1"/>
</dbReference>
<evidence type="ECO:0000313" key="5">
    <source>
        <dbReference type="EMBL" id="KAL1542762.1"/>
    </source>
</evidence>
<keyword evidence="2" id="KW-0694">RNA-binding</keyword>
<evidence type="ECO:0000259" key="4">
    <source>
        <dbReference type="SMART" id="SM00322"/>
    </source>
</evidence>
<protein>
    <submittedName>
        <fullName evidence="5">Far upstream element-binding protein 1-like isoform X2</fullName>
    </submittedName>
</protein>
<feature type="region of interest" description="Disordered" evidence="3">
    <location>
        <begin position="392"/>
        <end position="738"/>
    </location>
</feature>
<comment type="caution">
    <text evidence="5">The sequence shown here is derived from an EMBL/GenBank/DDBJ whole genome shotgun (WGS) entry which is preliminary data.</text>
</comment>
<dbReference type="InterPro" id="IPR004087">
    <property type="entry name" value="KH_dom"/>
</dbReference>
<accession>A0ABD1GFQ6</accession>
<sequence length="765" mass="81490">MADESVITPPEASPVASSAGDGLKRKLEDIEHSDAPAAVTEPENSSDVDALKSGSQEGNGGLDESEAKRPRLDNNGDNVAEADGSVPQNGHTEEGKEEEPKEEKEDEPKEEKQEEHKEEKEDEPKVGKQEEPKEEKEDEPKEEPEKPEPEDNNGQSLGVQEPVKEPHETATVETAPSDTEKTDGGSAEEAGQPNAESEEEPSNLPREGDVPVESADRRPGSDTILSRKMEVPNDKVGVLIGKAGDTIRSLQDNSGAKIQIVRDADADPRAVSRPLELVGTLESINRAERLIKGVIAEADAGGSPSLIARGFSTAQAASGGEQLEIQVPVEKVGLIIGKGGETIRNLQTRSGARIQLIQPNGAADQSSEKMVRVTGNKKQIDTAREMIKEVMNQTVSRPSPLSGGYNQQGYRPRGPLAPQWGPRSSHHAQFSGYDYPHRGQYPSQSSQYPPPSYGNYPPPQAPRSNFGPSWEQRPPASMHGPPPQGNYNYGQQHGPDYGHSAPYPQAPSQPYGHGYNEAKYDNPAPAQHYGHMGSQPTPYAQGGAHSGYGHQDQYSKPPMYSMQSQAPHSEPYGQPRPNQPGEAPYQGPGSATQPYGQNMPPQQSYPYGSSAPMQQSYPSYGGTTDGYGHTPTTASASAYPPQGGQPGYGQPGAQQPPAYSQAAPVAAGYNSYPAAQPGYAEQPAANNTTYGYQGPTDPAYGATQVTPAYPATAAAQPGYAQTQPTYDQSGGYGNAPAAAAAYGKSASPKAAYQQYDSSQMYGAHR</sequence>
<dbReference type="Gene3D" id="3.30.1370.10">
    <property type="entry name" value="K Homology domain, type 1"/>
    <property type="match status" value="2"/>
</dbReference>
<feature type="compositionally biased region" description="Polar residues" evidence="3">
    <location>
        <begin position="392"/>
        <end position="409"/>
    </location>
</feature>
<evidence type="ECO:0000256" key="1">
    <source>
        <dbReference type="ARBA" id="ARBA00022737"/>
    </source>
</evidence>
<dbReference type="CDD" id="cd00105">
    <property type="entry name" value="KH-I"/>
    <property type="match status" value="1"/>
</dbReference>
<dbReference type="SMART" id="SM00322">
    <property type="entry name" value="KH"/>
    <property type="match status" value="2"/>
</dbReference>
<keyword evidence="1" id="KW-0677">Repeat</keyword>
<dbReference type="EMBL" id="JBEAFC010000008">
    <property type="protein sequence ID" value="KAL1542762.1"/>
    <property type="molecule type" value="Genomic_DNA"/>
</dbReference>
<evidence type="ECO:0000313" key="6">
    <source>
        <dbReference type="Proteomes" id="UP001567538"/>
    </source>
</evidence>
<feature type="compositionally biased region" description="Basic and acidic residues" evidence="3">
    <location>
        <begin position="22"/>
        <end position="34"/>
    </location>
</feature>
<feature type="compositionally biased region" description="Low complexity" evidence="3">
    <location>
        <begin position="651"/>
        <end position="669"/>
    </location>
</feature>
<feature type="compositionally biased region" description="Basic and acidic residues" evidence="3">
    <location>
        <begin position="91"/>
        <end position="149"/>
    </location>
</feature>
<dbReference type="Pfam" id="PF00013">
    <property type="entry name" value="KH_1"/>
    <property type="match status" value="2"/>
</dbReference>
<feature type="compositionally biased region" description="Low complexity" evidence="3">
    <location>
        <begin position="702"/>
        <end position="725"/>
    </location>
</feature>
<feature type="compositionally biased region" description="Pro residues" evidence="3">
    <location>
        <begin position="448"/>
        <end position="461"/>
    </location>
</feature>
<organism evidence="5 6">
    <name type="scientific">Salvia divinorum</name>
    <name type="common">Maria pastora</name>
    <name type="synonym">Diviner's sage</name>
    <dbReference type="NCBI Taxonomy" id="28513"/>
    <lineage>
        <taxon>Eukaryota</taxon>
        <taxon>Viridiplantae</taxon>
        <taxon>Streptophyta</taxon>
        <taxon>Embryophyta</taxon>
        <taxon>Tracheophyta</taxon>
        <taxon>Spermatophyta</taxon>
        <taxon>Magnoliopsida</taxon>
        <taxon>eudicotyledons</taxon>
        <taxon>Gunneridae</taxon>
        <taxon>Pentapetalae</taxon>
        <taxon>asterids</taxon>
        <taxon>lamiids</taxon>
        <taxon>Lamiales</taxon>
        <taxon>Lamiaceae</taxon>
        <taxon>Nepetoideae</taxon>
        <taxon>Mentheae</taxon>
        <taxon>Salviinae</taxon>
        <taxon>Salvia</taxon>
        <taxon>Salvia subgen. Calosphace</taxon>
    </lineage>
</organism>
<feature type="region of interest" description="Disordered" evidence="3">
    <location>
        <begin position="1"/>
        <end position="229"/>
    </location>
</feature>
<dbReference type="Proteomes" id="UP001567538">
    <property type="component" value="Unassembled WGS sequence"/>
</dbReference>
<feature type="compositionally biased region" description="Basic and acidic residues" evidence="3">
    <location>
        <begin position="206"/>
        <end position="229"/>
    </location>
</feature>
<feature type="domain" description="K Homology" evidence="4">
    <location>
        <begin position="223"/>
        <end position="296"/>
    </location>
</feature>
<dbReference type="AlphaFoldDB" id="A0ABD1GFQ6"/>
<name>A0ABD1GFQ6_SALDI</name>
<proteinExistence type="predicted"/>
<evidence type="ECO:0000256" key="2">
    <source>
        <dbReference type="PROSITE-ProRule" id="PRU00117"/>
    </source>
</evidence>
<feature type="compositionally biased region" description="Polar residues" evidence="3">
    <location>
        <begin position="589"/>
        <end position="622"/>
    </location>
</feature>
<dbReference type="SUPFAM" id="SSF54791">
    <property type="entry name" value="Eukaryotic type KH-domain (KH-domain type I)"/>
    <property type="match status" value="2"/>
</dbReference>
<dbReference type="PROSITE" id="PS50084">
    <property type="entry name" value="KH_TYPE_1"/>
    <property type="match status" value="2"/>
</dbReference>
<feature type="domain" description="K Homology" evidence="4">
    <location>
        <begin position="319"/>
        <end position="392"/>
    </location>
</feature>
<dbReference type="InterPro" id="IPR036612">
    <property type="entry name" value="KH_dom_type_1_sf"/>
</dbReference>
<feature type="compositionally biased region" description="Basic and acidic residues" evidence="3">
    <location>
        <begin position="65"/>
        <end position="74"/>
    </location>
</feature>